<sequence>MKRNVNKEYIQDWDSQDVQEAENDDIYAKWKQRHVEDHKNYATARTKAREKAIAAAFVSFGHVFGLGLTDSQMMDYVMTRAGLPARILGEVYGCDRRATNTKFDMLLWSTIMADVKSSHGQVKSIMAADVVGTTGYIYLLALTKDVYIPILIDAIFLPVEFCEPKLFERTFIAELHRIKRIVMTSNVIEESKAYLKALYTVQQSQTLN</sequence>
<keyword evidence="2" id="KW-1185">Reference proteome</keyword>
<name>A0AAD7VAJ2_9FUNG</name>
<dbReference type="AlphaFoldDB" id="A0AAD7VAJ2"/>
<dbReference type="GeneID" id="83210483"/>
<dbReference type="Proteomes" id="UP001234581">
    <property type="component" value="Unassembled WGS sequence"/>
</dbReference>
<dbReference type="RefSeq" id="XP_058346233.1">
    <property type="nucleotide sequence ID" value="XM_058483144.1"/>
</dbReference>
<reference evidence="1 2" key="1">
    <citation type="submission" date="2023-03" db="EMBL/GenBank/DDBJ databases">
        <title>Genome sequence of Lichtheimia ornata CBS 291.66.</title>
        <authorList>
            <person name="Mohabir J.T."/>
            <person name="Shea T.P."/>
            <person name="Kurbessoian T."/>
            <person name="Berby B."/>
            <person name="Fontaine J."/>
            <person name="Livny J."/>
            <person name="Gnirke A."/>
            <person name="Stajich J.E."/>
            <person name="Cuomo C.A."/>
        </authorList>
    </citation>
    <scope>NUCLEOTIDE SEQUENCE [LARGE SCALE GENOMIC DNA]</scope>
    <source>
        <strain evidence="1">CBS 291.66</strain>
    </source>
</reference>
<evidence type="ECO:0000313" key="1">
    <source>
        <dbReference type="EMBL" id="KAJ8661320.1"/>
    </source>
</evidence>
<organism evidence="1 2">
    <name type="scientific">Lichtheimia ornata</name>
    <dbReference type="NCBI Taxonomy" id="688661"/>
    <lineage>
        <taxon>Eukaryota</taxon>
        <taxon>Fungi</taxon>
        <taxon>Fungi incertae sedis</taxon>
        <taxon>Mucoromycota</taxon>
        <taxon>Mucoromycotina</taxon>
        <taxon>Mucoromycetes</taxon>
        <taxon>Mucorales</taxon>
        <taxon>Lichtheimiaceae</taxon>
        <taxon>Lichtheimia</taxon>
    </lineage>
</organism>
<evidence type="ECO:0000313" key="2">
    <source>
        <dbReference type="Proteomes" id="UP001234581"/>
    </source>
</evidence>
<protein>
    <submittedName>
        <fullName evidence="1">Uncharacterized protein</fullName>
    </submittedName>
</protein>
<gene>
    <name evidence="1" type="ORF">O0I10_003070</name>
</gene>
<accession>A0AAD7VAJ2</accession>
<proteinExistence type="predicted"/>
<dbReference type="EMBL" id="JARTCD010000009">
    <property type="protein sequence ID" value="KAJ8661320.1"/>
    <property type="molecule type" value="Genomic_DNA"/>
</dbReference>
<comment type="caution">
    <text evidence="1">The sequence shown here is derived from an EMBL/GenBank/DDBJ whole genome shotgun (WGS) entry which is preliminary data.</text>
</comment>